<protein>
    <recommendedName>
        <fullName evidence="4">Cardiolipin synthetase</fullName>
    </recommendedName>
</protein>
<sequence length="216" mass="25466">MKTFYLIAIVILMASCNSTQLMDYWKNPDIEVFETSKILIVGITPNNSARKLFEKRLVSEYNSRDIEAVMSIDLFKKSFTTSEQSESDLLEIEEKLLNQGFDAVLITKIIGSEDREAYYKSFNDELKMNNSFKDDIFESQHIYQNKEYYELYKVYNAETSLYCICSERTRDLIWKGYIDIIDPKSVKRTTDDYVKQIMFVLEDLQLINKKISDFQL</sequence>
<evidence type="ECO:0000313" key="3">
    <source>
        <dbReference type="Proteomes" id="UP001252186"/>
    </source>
</evidence>
<dbReference type="Proteomes" id="UP001252186">
    <property type="component" value="Unassembled WGS sequence"/>
</dbReference>
<feature type="signal peptide" evidence="1">
    <location>
        <begin position="1"/>
        <end position="21"/>
    </location>
</feature>
<proteinExistence type="predicted"/>
<keyword evidence="3" id="KW-1185">Reference proteome</keyword>
<dbReference type="PROSITE" id="PS51257">
    <property type="entry name" value="PROKAR_LIPOPROTEIN"/>
    <property type="match status" value="1"/>
</dbReference>
<feature type="chain" id="PRO_5046471645" description="Cardiolipin synthetase" evidence="1">
    <location>
        <begin position="22"/>
        <end position="216"/>
    </location>
</feature>
<evidence type="ECO:0000313" key="2">
    <source>
        <dbReference type="EMBL" id="MDT0552127.1"/>
    </source>
</evidence>
<name>A0ABU2Y1S6_9FLAO</name>
<accession>A0ABU2Y1S6</accession>
<comment type="caution">
    <text evidence="2">The sequence shown here is derived from an EMBL/GenBank/DDBJ whole genome shotgun (WGS) entry which is preliminary data.</text>
</comment>
<evidence type="ECO:0000256" key="1">
    <source>
        <dbReference type="SAM" id="SignalP"/>
    </source>
</evidence>
<reference evidence="2 3" key="1">
    <citation type="submission" date="2023-09" db="EMBL/GenBank/DDBJ databases">
        <authorList>
            <person name="Rey-Velasco X."/>
        </authorList>
    </citation>
    <scope>NUCLEOTIDE SEQUENCE [LARGE SCALE GENOMIC DNA]</scope>
    <source>
        <strain evidence="2 3">P050</strain>
    </source>
</reference>
<evidence type="ECO:0008006" key="4">
    <source>
        <dbReference type="Google" id="ProtNLM"/>
    </source>
</evidence>
<organism evidence="2 3">
    <name type="scientific">Urechidicola vernalis</name>
    <dbReference type="NCBI Taxonomy" id="3075600"/>
    <lineage>
        <taxon>Bacteria</taxon>
        <taxon>Pseudomonadati</taxon>
        <taxon>Bacteroidota</taxon>
        <taxon>Flavobacteriia</taxon>
        <taxon>Flavobacteriales</taxon>
        <taxon>Flavobacteriaceae</taxon>
        <taxon>Urechidicola</taxon>
    </lineage>
</organism>
<keyword evidence="1" id="KW-0732">Signal</keyword>
<dbReference type="EMBL" id="JAVRHV010000001">
    <property type="protein sequence ID" value="MDT0552127.1"/>
    <property type="molecule type" value="Genomic_DNA"/>
</dbReference>
<dbReference type="RefSeq" id="WP_311591957.1">
    <property type="nucleotide sequence ID" value="NZ_JAVRHV010000001.1"/>
</dbReference>
<gene>
    <name evidence="2" type="ORF">RM519_02605</name>
</gene>